<evidence type="ECO:0000256" key="1">
    <source>
        <dbReference type="SAM" id="MobiDB-lite"/>
    </source>
</evidence>
<dbReference type="AlphaFoldDB" id="A0A561WQN7"/>
<evidence type="ECO:0000313" key="2">
    <source>
        <dbReference type="EMBL" id="TWG26183.1"/>
    </source>
</evidence>
<feature type="region of interest" description="Disordered" evidence="1">
    <location>
        <begin position="1"/>
        <end position="24"/>
    </location>
</feature>
<comment type="caution">
    <text evidence="2">The sequence shown here is derived from an EMBL/GenBank/DDBJ whole genome shotgun (WGS) entry which is preliminary data.</text>
</comment>
<keyword evidence="3" id="KW-1185">Reference proteome</keyword>
<name>A0A561WQN7_ACTTI</name>
<proteinExistence type="predicted"/>
<gene>
    <name evidence="2" type="ORF">FHX34_1011161</name>
</gene>
<dbReference type="RefSeq" id="WP_122981589.1">
    <property type="nucleotide sequence ID" value="NZ_BOMX01000025.1"/>
</dbReference>
<organism evidence="2 3">
    <name type="scientific">Actinoplanes teichomyceticus</name>
    <dbReference type="NCBI Taxonomy" id="1867"/>
    <lineage>
        <taxon>Bacteria</taxon>
        <taxon>Bacillati</taxon>
        <taxon>Actinomycetota</taxon>
        <taxon>Actinomycetes</taxon>
        <taxon>Micromonosporales</taxon>
        <taxon>Micromonosporaceae</taxon>
        <taxon>Actinoplanes</taxon>
    </lineage>
</organism>
<sequence length="184" mass="19930">MTTPLPRGPAGPRPDTGPVFGTPGGFRFDGAERWVWWGQDENGEDVVATRGGRLVTFGSAAECRAAFPVLTIASGDPAVSGEEPDPVAADLGPAQEWVRGQRLSVPLSSALDLWNWGIDAAYSTGQSFAQRARRHDRCYDKLMAHRSPYLFGLDEYRPVWSAGEIAVLRQTLGRAVHVLRAALA</sequence>
<evidence type="ECO:0000313" key="3">
    <source>
        <dbReference type="Proteomes" id="UP000320239"/>
    </source>
</evidence>
<dbReference type="EMBL" id="VIWY01000001">
    <property type="protein sequence ID" value="TWG26183.1"/>
    <property type="molecule type" value="Genomic_DNA"/>
</dbReference>
<reference evidence="2 3" key="1">
    <citation type="submission" date="2019-06" db="EMBL/GenBank/DDBJ databases">
        <title>Sequencing the genomes of 1000 actinobacteria strains.</title>
        <authorList>
            <person name="Klenk H.-P."/>
        </authorList>
    </citation>
    <scope>NUCLEOTIDE SEQUENCE [LARGE SCALE GENOMIC DNA]</scope>
    <source>
        <strain evidence="2 3">DSM 43866</strain>
    </source>
</reference>
<dbReference type="OrthoDB" id="3295050at2"/>
<dbReference type="Proteomes" id="UP000320239">
    <property type="component" value="Unassembled WGS sequence"/>
</dbReference>
<protein>
    <submittedName>
        <fullName evidence="2">Uncharacterized protein</fullName>
    </submittedName>
</protein>
<feature type="compositionally biased region" description="Pro residues" evidence="1">
    <location>
        <begin position="1"/>
        <end position="12"/>
    </location>
</feature>
<accession>A0A561WQN7</accession>